<dbReference type="GO" id="GO:0006106">
    <property type="term" value="P:fumarate metabolic process"/>
    <property type="evidence" value="ECO:0007669"/>
    <property type="project" value="InterPro"/>
</dbReference>
<evidence type="ECO:0000256" key="4">
    <source>
        <dbReference type="ARBA" id="ARBA00022532"/>
    </source>
</evidence>
<dbReference type="InterPro" id="IPR000362">
    <property type="entry name" value="Fumarate_lyase_fam"/>
</dbReference>
<dbReference type="Gene3D" id="1.10.275.10">
    <property type="entry name" value="Fumarase/aspartase (N-terminal domain)"/>
    <property type="match status" value="1"/>
</dbReference>
<dbReference type="PROSITE" id="PS00163">
    <property type="entry name" value="FUMARATE_LYASES"/>
    <property type="match status" value="1"/>
</dbReference>
<evidence type="ECO:0000259" key="6">
    <source>
        <dbReference type="Pfam" id="PF00206"/>
    </source>
</evidence>
<evidence type="ECO:0000256" key="2">
    <source>
        <dbReference type="ARBA" id="ARBA00012921"/>
    </source>
</evidence>
<dbReference type="FunFam" id="1.20.200.10:FF:000001">
    <property type="entry name" value="Fumarate hydratase, mitochondrial"/>
    <property type="match status" value="1"/>
</dbReference>
<reference evidence="8" key="1">
    <citation type="submission" date="2015-10" db="EMBL/GenBank/DDBJ databases">
        <authorList>
            <person name="Gilbert D.G."/>
        </authorList>
    </citation>
    <scope>NUCLEOTIDE SEQUENCE</scope>
</reference>
<name>A0A160VBX0_9ZZZZ</name>
<dbReference type="NCBIfam" id="NF008909">
    <property type="entry name" value="PRK12273.1"/>
    <property type="match status" value="1"/>
</dbReference>
<sequence length="474" mass="49450">MSSLPNVRIERDSMGEMEVPADALYGASTMRAVLNFPISGLGFPRSFIRALGLVKQSAAKTNMSLGLLEEKTGNAVVAAAQEVIDGGLDEHFVLDIFQTGSGTSTNTNANEVIANRASQILGGDLGSKLVHPNDHVNMGQSSNDVIPTSIHLAALLSIKEDLIPSLQFLADELNKKSVEFWPIVKTGRTHLQDATPVRLGQEFKGFAGQAEYSVQRLQRAQEALAEVALGGTAVGTGVNTHEEFSERACKTLSEVSGVLIKETANHFQAQASLDGLVEASGELKTIAISLHKIANDIRFIASGPRAGLGEITLPEVQPGSSIMPGKINPVIAESVIQVVAQVVGNDATVTLAGQGGYFELNTMMPVAAYNILQSISLLAASAHNFADQCVQGITATSVGPDMVEKGLMLGTALAPAIGYDAAAAIAKEASAKGTTIREMAKLKTELSDAELDELLKPESMTEPGIGPAGAGGGG</sequence>
<dbReference type="InterPro" id="IPR024083">
    <property type="entry name" value="Fumarase/histidase_N"/>
</dbReference>
<dbReference type="PANTHER" id="PTHR11444:SF22">
    <property type="entry name" value="FUMARATE HYDRATASE CLASS II"/>
    <property type="match status" value="1"/>
</dbReference>
<organism evidence="8">
    <name type="scientific">hydrothermal vent metagenome</name>
    <dbReference type="NCBI Taxonomy" id="652676"/>
    <lineage>
        <taxon>unclassified sequences</taxon>
        <taxon>metagenomes</taxon>
        <taxon>ecological metagenomes</taxon>
    </lineage>
</organism>
<dbReference type="FunFam" id="1.10.275.10:FF:000001">
    <property type="entry name" value="Fumarate hydratase, mitochondrial"/>
    <property type="match status" value="1"/>
</dbReference>
<dbReference type="InterPro" id="IPR022761">
    <property type="entry name" value="Fumarate_lyase_N"/>
</dbReference>
<comment type="similarity">
    <text evidence="1">Belongs to the class-II fumarase/aspartase family. Fumarase subfamily.</text>
</comment>
<dbReference type="PRINTS" id="PR00149">
    <property type="entry name" value="FUMRATELYASE"/>
</dbReference>
<evidence type="ECO:0000256" key="5">
    <source>
        <dbReference type="ARBA" id="ARBA00023239"/>
    </source>
</evidence>
<evidence type="ECO:0000256" key="3">
    <source>
        <dbReference type="ARBA" id="ARBA00022490"/>
    </source>
</evidence>
<dbReference type="InterPro" id="IPR005677">
    <property type="entry name" value="Fum_hydII"/>
</dbReference>
<gene>
    <name evidence="8" type="ORF">MGWOODY_Clf138</name>
</gene>
<dbReference type="SUPFAM" id="SSF48557">
    <property type="entry name" value="L-aspartase-like"/>
    <property type="match status" value="1"/>
</dbReference>
<dbReference type="PRINTS" id="PR00145">
    <property type="entry name" value="ARGSUCLYASE"/>
</dbReference>
<keyword evidence="4" id="KW-0816">Tricarboxylic acid cycle</keyword>
<proteinExistence type="inferred from homology"/>
<dbReference type="InterPro" id="IPR018951">
    <property type="entry name" value="Fumarase_C_C"/>
</dbReference>
<dbReference type="CDD" id="cd01362">
    <property type="entry name" value="Fumarase_classII"/>
    <property type="match status" value="1"/>
</dbReference>
<feature type="domain" description="Fumarase C C-terminal" evidence="7">
    <location>
        <begin position="411"/>
        <end position="462"/>
    </location>
</feature>
<dbReference type="HAMAP" id="MF_00743">
    <property type="entry name" value="FumaraseC"/>
    <property type="match status" value="1"/>
</dbReference>
<dbReference type="Gene3D" id="1.10.40.30">
    <property type="entry name" value="Fumarase/aspartase (C-terminal domain)"/>
    <property type="match status" value="1"/>
</dbReference>
<dbReference type="GO" id="GO:0006099">
    <property type="term" value="P:tricarboxylic acid cycle"/>
    <property type="evidence" value="ECO:0007669"/>
    <property type="project" value="UniProtKB-KW"/>
</dbReference>
<dbReference type="EMBL" id="FAXA01000476">
    <property type="protein sequence ID" value="CUV03772.1"/>
    <property type="molecule type" value="Genomic_DNA"/>
</dbReference>
<feature type="domain" description="Fumarate lyase N-terminal" evidence="6">
    <location>
        <begin position="15"/>
        <end position="344"/>
    </location>
</feature>
<dbReference type="Pfam" id="PF00206">
    <property type="entry name" value="Lyase_1"/>
    <property type="match status" value="1"/>
</dbReference>
<keyword evidence="5 8" id="KW-0456">Lyase</keyword>
<dbReference type="FunFam" id="1.10.40.30:FF:000002">
    <property type="entry name" value="Fumarate hydratase class II"/>
    <property type="match status" value="1"/>
</dbReference>
<dbReference type="AlphaFoldDB" id="A0A160VBX0"/>
<evidence type="ECO:0000313" key="8">
    <source>
        <dbReference type="EMBL" id="CUV03772.1"/>
    </source>
</evidence>
<dbReference type="InterPro" id="IPR008948">
    <property type="entry name" value="L-Aspartase-like"/>
</dbReference>
<protein>
    <recommendedName>
        <fullName evidence="2">fumarate hydratase</fullName>
        <ecNumber evidence="2">4.2.1.2</ecNumber>
    </recommendedName>
</protein>
<keyword evidence="3" id="KW-0963">Cytoplasm</keyword>
<dbReference type="InterPro" id="IPR020557">
    <property type="entry name" value="Fumarate_lyase_CS"/>
</dbReference>
<evidence type="ECO:0000256" key="1">
    <source>
        <dbReference type="ARBA" id="ARBA00009084"/>
    </source>
</evidence>
<dbReference type="GO" id="GO:0004333">
    <property type="term" value="F:fumarate hydratase activity"/>
    <property type="evidence" value="ECO:0007669"/>
    <property type="project" value="UniProtKB-EC"/>
</dbReference>
<dbReference type="EC" id="4.2.1.2" evidence="2"/>
<evidence type="ECO:0000259" key="7">
    <source>
        <dbReference type="Pfam" id="PF10415"/>
    </source>
</evidence>
<dbReference type="PANTHER" id="PTHR11444">
    <property type="entry name" value="ASPARTATEAMMONIA/ARGININOSUCCINATE/ADENYLOSUCCINATE LYASE"/>
    <property type="match status" value="1"/>
</dbReference>
<dbReference type="Pfam" id="PF10415">
    <property type="entry name" value="FumaraseC_C"/>
    <property type="match status" value="1"/>
</dbReference>
<dbReference type="Gene3D" id="1.20.200.10">
    <property type="entry name" value="Fumarase/aspartase (Central domain)"/>
    <property type="match status" value="1"/>
</dbReference>
<accession>A0A160VBX0</accession>